<dbReference type="InterPro" id="IPR038385">
    <property type="entry name" value="Sua5/YwlC_C"/>
</dbReference>
<evidence type="ECO:0000313" key="16">
    <source>
        <dbReference type="EMBL" id="AML53585.1"/>
    </source>
</evidence>
<keyword evidence="9 13" id="KW-0547">Nucleotide-binding</keyword>
<dbReference type="PANTHER" id="PTHR17490">
    <property type="entry name" value="SUA5"/>
    <property type="match status" value="1"/>
</dbReference>
<comment type="subcellular location">
    <subcellularLocation>
        <location evidence="1 13">Cytoplasm</location>
    </subcellularLocation>
</comment>
<sequence length="312" mass="32133">MQTLLLPETPDGVNQAAKVLTRGGLCAFPTETVYGLGADARNSTAVAGIFHAKGRPQFNPLIVHVASLEAAEKYGVFNEDARALAQAFWPGPLTLVVPLRADAGLSSLVTAGLGSLGLRVPAAPLAHDLLQIFQGPVAAPSANPSGKISPTTAAHVVDGLSGRIDAILDGGSCEVGLESTIIGCVTTPTLLRHGGLPKEAIEQCLGRDLADAKEGEISAPGQLLSHYAPSAPVRLNATEKLAGEVLVGFGETKDADLTLSPSGDLHEAAANLFDILHQANALNAEKIAFAPIPEVGLGQAINDRLRRAAAPR</sequence>
<dbReference type="KEGG" id="hat:RC74_08050"/>
<evidence type="ECO:0000313" key="17">
    <source>
        <dbReference type="Proteomes" id="UP000070371"/>
    </source>
</evidence>
<accession>A0A126V6J0</accession>
<evidence type="ECO:0000256" key="6">
    <source>
        <dbReference type="ARBA" id="ARBA00022679"/>
    </source>
</evidence>
<dbReference type="GO" id="GO:0000049">
    <property type="term" value="F:tRNA binding"/>
    <property type="evidence" value="ECO:0007669"/>
    <property type="project" value="TreeGrafter"/>
</dbReference>
<gene>
    <name evidence="16" type="ORF">RC74_08050</name>
</gene>
<evidence type="ECO:0000256" key="8">
    <source>
        <dbReference type="ARBA" id="ARBA00022695"/>
    </source>
</evidence>
<keyword evidence="6 13" id="KW-0808">Transferase</keyword>
<evidence type="ECO:0000256" key="7">
    <source>
        <dbReference type="ARBA" id="ARBA00022694"/>
    </source>
</evidence>
<feature type="binding site" evidence="14">
    <location>
        <position position="64"/>
    </location>
    <ligand>
        <name>L-threonine</name>
        <dbReference type="ChEBI" id="CHEBI:57926"/>
    </ligand>
</feature>
<dbReference type="SUPFAM" id="SSF55821">
    <property type="entry name" value="YrdC/RibB"/>
    <property type="match status" value="1"/>
</dbReference>
<dbReference type="Gene3D" id="3.40.50.11030">
    <property type="entry name" value="Threonylcarbamoyl-AMP synthase, C-terminal domain"/>
    <property type="match status" value="1"/>
</dbReference>
<feature type="binding site" evidence="14">
    <location>
        <position position="139"/>
    </location>
    <ligand>
        <name>L-threonine</name>
        <dbReference type="ChEBI" id="CHEBI:57926"/>
    </ligand>
</feature>
<dbReference type="GO" id="GO:0006450">
    <property type="term" value="P:regulation of translational fidelity"/>
    <property type="evidence" value="ECO:0007669"/>
    <property type="project" value="TreeGrafter"/>
</dbReference>
<dbReference type="InterPro" id="IPR006070">
    <property type="entry name" value="Sua5-like_dom"/>
</dbReference>
<dbReference type="Proteomes" id="UP000070371">
    <property type="component" value="Chromosome"/>
</dbReference>
<dbReference type="AlphaFoldDB" id="A0A126V6J0"/>
<feature type="domain" description="YrdC-like" evidence="15">
    <location>
        <begin position="10"/>
        <end position="196"/>
    </location>
</feature>
<dbReference type="PIRSF" id="PIRSF004930">
    <property type="entry name" value="Tln_factor_SUA5"/>
    <property type="match status" value="1"/>
</dbReference>
<evidence type="ECO:0000256" key="14">
    <source>
        <dbReference type="PIRSR" id="PIRSR004930-1"/>
    </source>
</evidence>
<dbReference type="InterPro" id="IPR017945">
    <property type="entry name" value="DHBP_synth_RibB-like_a/b_dom"/>
</dbReference>
<dbReference type="Gene3D" id="3.90.870.10">
    <property type="entry name" value="DHBP synthase"/>
    <property type="match status" value="1"/>
</dbReference>
<dbReference type="PROSITE" id="PS51163">
    <property type="entry name" value="YRDC"/>
    <property type="match status" value="1"/>
</dbReference>
<keyword evidence="7 13" id="KW-0819">tRNA processing</keyword>
<feature type="binding site" evidence="14">
    <location>
        <position position="141"/>
    </location>
    <ligand>
        <name>ATP</name>
        <dbReference type="ChEBI" id="CHEBI:30616"/>
    </ligand>
</feature>
<dbReference type="NCBIfam" id="TIGR00057">
    <property type="entry name" value="L-threonylcarbamoyladenylate synthase"/>
    <property type="match status" value="1"/>
</dbReference>
<dbReference type="Pfam" id="PF01300">
    <property type="entry name" value="Sua5_yciO_yrdC"/>
    <property type="match status" value="1"/>
</dbReference>
<dbReference type="EMBL" id="CP014327">
    <property type="protein sequence ID" value="AML53585.1"/>
    <property type="molecule type" value="Genomic_DNA"/>
</dbReference>
<dbReference type="InterPro" id="IPR010923">
    <property type="entry name" value="T(6)A37_SUA5"/>
</dbReference>
<name>A0A126V6J0_9RHOB</name>
<keyword evidence="17" id="KW-1185">Reference proteome</keyword>
<reference evidence="16 17" key="1">
    <citation type="submission" date="2016-02" db="EMBL/GenBank/DDBJ databases">
        <title>Complete genome sequence of Halocynthiibacter arcticus PAMC 20958t from arctic marine sediment.</title>
        <authorList>
            <person name="Lee Y.M."/>
            <person name="Baek K."/>
            <person name="Lee H.K."/>
            <person name="Shin S.C."/>
        </authorList>
    </citation>
    <scope>NUCLEOTIDE SEQUENCE [LARGE SCALE GENOMIC DNA]</scope>
    <source>
        <strain evidence="16">PAMC 20958</strain>
    </source>
</reference>
<dbReference type="Pfam" id="PF03481">
    <property type="entry name" value="Sua5_C"/>
    <property type="match status" value="1"/>
</dbReference>
<dbReference type="GO" id="GO:0061710">
    <property type="term" value="F:L-threonylcarbamoyladenylate synthase"/>
    <property type="evidence" value="ECO:0007669"/>
    <property type="project" value="UniProtKB-EC"/>
</dbReference>
<dbReference type="GO" id="GO:0003725">
    <property type="term" value="F:double-stranded RNA binding"/>
    <property type="evidence" value="ECO:0007669"/>
    <property type="project" value="UniProtKB-UniRule"/>
</dbReference>
<feature type="binding site" evidence="14">
    <location>
        <position position="55"/>
    </location>
    <ligand>
        <name>ATP</name>
        <dbReference type="ChEBI" id="CHEBI:30616"/>
    </ligand>
</feature>
<evidence type="ECO:0000256" key="1">
    <source>
        <dbReference type="ARBA" id="ARBA00004496"/>
    </source>
</evidence>
<evidence type="ECO:0000256" key="3">
    <source>
        <dbReference type="ARBA" id="ARBA00012584"/>
    </source>
</evidence>
<keyword evidence="5 13" id="KW-0963">Cytoplasm</keyword>
<dbReference type="STRING" id="1579316.RC74_08050"/>
<dbReference type="GO" id="GO:0008033">
    <property type="term" value="P:tRNA processing"/>
    <property type="evidence" value="ECO:0007669"/>
    <property type="project" value="UniProtKB-KW"/>
</dbReference>
<feature type="binding site" evidence="14">
    <location>
        <position position="59"/>
    </location>
    <ligand>
        <name>ATP</name>
        <dbReference type="ChEBI" id="CHEBI:30616"/>
    </ligand>
</feature>
<comment type="catalytic activity">
    <reaction evidence="12 13">
        <text>L-threonine + hydrogencarbonate + ATP = L-threonylcarbamoyladenylate + diphosphate + H2O</text>
        <dbReference type="Rhea" id="RHEA:36407"/>
        <dbReference type="ChEBI" id="CHEBI:15377"/>
        <dbReference type="ChEBI" id="CHEBI:17544"/>
        <dbReference type="ChEBI" id="CHEBI:30616"/>
        <dbReference type="ChEBI" id="CHEBI:33019"/>
        <dbReference type="ChEBI" id="CHEBI:57926"/>
        <dbReference type="ChEBI" id="CHEBI:73682"/>
        <dbReference type="EC" id="2.7.7.87"/>
    </reaction>
</comment>
<comment type="function">
    <text evidence="13">Required for the formation of a threonylcarbamoyl group on adenosine at position 37 (t(6)A37) in tRNAs that read codons beginning with adenine.</text>
</comment>
<dbReference type="InterPro" id="IPR050156">
    <property type="entry name" value="TC-AMP_synthase_SUA5"/>
</dbReference>
<evidence type="ECO:0000256" key="5">
    <source>
        <dbReference type="ARBA" id="ARBA00022490"/>
    </source>
</evidence>
<feature type="binding site" evidence="14">
    <location>
        <position position="179"/>
    </location>
    <ligand>
        <name>L-threonine</name>
        <dbReference type="ChEBI" id="CHEBI:57926"/>
    </ligand>
</feature>
<keyword evidence="10 13" id="KW-0067">ATP-binding</keyword>
<feature type="binding site" evidence="14">
    <location>
        <position position="149"/>
    </location>
    <ligand>
        <name>ATP</name>
        <dbReference type="ChEBI" id="CHEBI:30616"/>
    </ligand>
</feature>
<feature type="binding site" evidence="14">
    <location>
        <position position="227"/>
    </location>
    <ligand>
        <name>ATP</name>
        <dbReference type="ChEBI" id="CHEBI:30616"/>
    </ligand>
</feature>
<feature type="binding site" evidence="14">
    <location>
        <position position="192"/>
    </location>
    <ligand>
        <name>ATP</name>
        <dbReference type="ChEBI" id="CHEBI:30616"/>
    </ligand>
</feature>
<feature type="binding site" evidence="14">
    <location>
        <position position="119"/>
    </location>
    <ligand>
        <name>L-threonine</name>
        <dbReference type="ChEBI" id="CHEBI:57926"/>
    </ligand>
</feature>
<evidence type="ECO:0000256" key="10">
    <source>
        <dbReference type="ARBA" id="ARBA00022840"/>
    </source>
</evidence>
<evidence type="ECO:0000256" key="4">
    <source>
        <dbReference type="ARBA" id="ARBA00015492"/>
    </source>
</evidence>
<comment type="similarity">
    <text evidence="2 13">Belongs to the SUA5 family.</text>
</comment>
<protein>
    <recommendedName>
        <fullName evidence="4 13">Threonylcarbamoyl-AMP synthase</fullName>
        <shortName evidence="13">TC-AMP synthase</shortName>
        <ecNumber evidence="3 13">2.7.7.87</ecNumber>
    </recommendedName>
    <alternativeName>
        <fullName evidence="11 13">L-threonylcarbamoyladenylate synthase</fullName>
    </alternativeName>
</protein>
<dbReference type="FunFam" id="3.90.870.10:FF:000009">
    <property type="entry name" value="Threonylcarbamoyl-AMP synthase, putative"/>
    <property type="match status" value="1"/>
</dbReference>
<dbReference type="PANTHER" id="PTHR17490:SF16">
    <property type="entry name" value="THREONYLCARBAMOYL-AMP SYNTHASE"/>
    <property type="match status" value="1"/>
</dbReference>
<dbReference type="InterPro" id="IPR005145">
    <property type="entry name" value="Sua5_C"/>
</dbReference>
<evidence type="ECO:0000256" key="9">
    <source>
        <dbReference type="ARBA" id="ARBA00022741"/>
    </source>
</evidence>
<dbReference type="GO" id="GO:0005737">
    <property type="term" value="C:cytoplasm"/>
    <property type="evidence" value="ECO:0007669"/>
    <property type="project" value="UniProtKB-SubCell"/>
</dbReference>
<organism evidence="16 17">
    <name type="scientific">Falsihalocynthiibacter arcticus</name>
    <dbReference type="NCBI Taxonomy" id="1579316"/>
    <lineage>
        <taxon>Bacteria</taxon>
        <taxon>Pseudomonadati</taxon>
        <taxon>Pseudomonadota</taxon>
        <taxon>Alphaproteobacteria</taxon>
        <taxon>Rhodobacterales</taxon>
        <taxon>Roseobacteraceae</taxon>
        <taxon>Falsihalocynthiibacter</taxon>
    </lineage>
</organism>
<proteinExistence type="inferred from homology"/>
<keyword evidence="8 13" id="KW-0548">Nucleotidyltransferase</keyword>
<dbReference type="GO" id="GO:0005524">
    <property type="term" value="F:ATP binding"/>
    <property type="evidence" value="ECO:0007669"/>
    <property type="project" value="UniProtKB-UniRule"/>
</dbReference>
<evidence type="ECO:0000256" key="13">
    <source>
        <dbReference type="PIRNR" id="PIRNR004930"/>
    </source>
</evidence>
<feature type="binding site" evidence="14">
    <location>
        <position position="32"/>
    </location>
    <ligand>
        <name>L-threonine</name>
        <dbReference type="ChEBI" id="CHEBI:57926"/>
    </ligand>
</feature>
<evidence type="ECO:0000259" key="15">
    <source>
        <dbReference type="PROSITE" id="PS51163"/>
    </source>
</evidence>
<evidence type="ECO:0000256" key="11">
    <source>
        <dbReference type="ARBA" id="ARBA00029774"/>
    </source>
</evidence>
<evidence type="ECO:0000256" key="12">
    <source>
        <dbReference type="ARBA" id="ARBA00048366"/>
    </source>
</evidence>
<evidence type="ECO:0000256" key="2">
    <source>
        <dbReference type="ARBA" id="ARBA00007663"/>
    </source>
</evidence>
<dbReference type="EC" id="2.7.7.87" evidence="3 13"/>